<comment type="subunit">
    <text evidence="2">Heterodimer of an alpha and a beta subunit.</text>
</comment>
<protein>
    <recommendedName>
        <fullName evidence="3">Electron transfer flavoprotein subunit beta</fullName>
    </recommendedName>
    <alternativeName>
        <fullName evidence="7">Electron transfer flavoprotein small subunit</fullName>
    </alternativeName>
</protein>
<dbReference type="InterPro" id="IPR012255">
    <property type="entry name" value="ETF_b"/>
</dbReference>
<evidence type="ECO:0000256" key="3">
    <source>
        <dbReference type="ARBA" id="ARBA00016797"/>
    </source>
</evidence>
<dbReference type="PANTHER" id="PTHR21294:SF8">
    <property type="entry name" value="ELECTRON TRANSFER FLAVOPROTEIN SUBUNIT BETA"/>
    <property type="match status" value="1"/>
</dbReference>
<dbReference type="Pfam" id="PF01012">
    <property type="entry name" value="ETF"/>
    <property type="match status" value="1"/>
</dbReference>
<organism evidence="10 11">
    <name type="scientific">Marinomonas pollencensis</name>
    <dbReference type="NCBI Taxonomy" id="491954"/>
    <lineage>
        <taxon>Bacteria</taxon>
        <taxon>Pseudomonadati</taxon>
        <taxon>Pseudomonadota</taxon>
        <taxon>Gammaproteobacteria</taxon>
        <taxon>Oceanospirillales</taxon>
        <taxon>Oceanospirillaceae</taxon>
        <taxon>Marinomonas</taxon>
    </lineage>
</organism>
<evidence type="ECO:0000259" key="9">
    <source>
        <dbReference type="SMART" id="SM00893"/>
    </source>
</evidence>
<comment type="caution">
    <text evidence="10">The sequence shown here is derived from an EMBL/GenBank/DDBJ whole genome shotgun (WGS) entry which is preliminary data.</text>
</comment>
<feature type="domain" description="Electron transfer flavoprotein alpha/beta-subunit N-terminal" evidence="9">
    <location>
        <begin position="23"/>
        <end position="211"/>
    </location>
</feature>
<comment type="similarity">
    <text evidence="1">Belongs to the ETF beta-subunit/FixA family.</text>
</comment>
<gene>
    <name evidence="10" type="ORF">DFP81_11184</name>
</gene>
<dbReference type="Proteomes" id="UP000256542">
    <property type="component" value="Unassembled WGS sequence"/>
</dbReference>
<accession>A0A3E0DIX5</accession>
<evidence type="ECO:0000313" key="11">
    <source>
        <dbReference type="Proteomes" id="UP000256542"/>
    </source>
</evidence>
<dbReference type="GO" id="GO:0046395">
    <property type="term" value="P:carboxylic acid catabolic process"/>
    <property type="evidence" value="ECO:0007669"/>
    <property type="project" value="UniProtKB-ARBA"/>
</dbReference>
<comment type="function">
    <text evidence="6">The electron transfer flavoprotein serves as a specific electron acceptor for other dehydrogenases. It transfers the electrons to the main respiratory chain via ETF-ubiquinone oxidoreductase (ETF dehydrogenase).</text>
</comment>
<dbReference type="SMART" id="SM00893">
    <property type="entry name" value="ETF"/>
    <property type="match status" value="1"/>
</dbReference>
<sequence length="249" mass="26898">MKILVMVKRVSDPNVMIRVSADNSSVDLNNVKMAINPFCEIAVEEAVRLKEAGIASEVVALSIGTSQSQEQLRTALAMGADRGILIESEGPLESLTVAKLTQKVIAEEQPGLVILGKQSTDTDNSQTGQMLASLMGWAQGTFASKLEIDGESINLTREVDSGLQTVRLSMPAVVTCDLRLNEPRFASLPNIMKAKRKPLDIKPIADFGVDLTPRIKTLMVETPNERQGGEVLSSVAELVEKLKTEKGVI</sequence>
<evidence type="ECO:0000256" key="7">
    <source>
        <dbReference type="ARBA" id="ARBA00042002"/>
    </source>
</evidence>
<dbReference type="OrthoDB" id="9781325at2"/>
<dbReference type="PIRSF" id="PIRSF000090">
    <property type="entry name" value="Beta-ETF"/>
    <property type="match status" value="1"/>
</dbReference>
<dbReference type="RefSeq" id="WP_115898609.1">
    <property type="nucleotide sequence ID" value="NZ_QUNG01000011.1"/>
</dbReference>
<dbReference type="Gene3D" id="3.40.50.620">
    <property type="entry name" value="HUPs"/>
    <property type="match status" value="1"/>
</dbReference>
<evidence type="ECO:0000256" key="4">
    <source>
        <dbReference type="ARBA" id="ARBA00022448"/>
    </source>
</evidence>
<evidence type="ECO:0000256" key="2">
    <source>
        <dbReference type="ARBA" id="ARBA00011355"/>
    </source>
</evidence>
<evidence type="ECO:0000256" key="6">
    <source>
        <dbReference type="ARBA" id="ARBA00025649"/>
    </source>
</evidence>
<dbReference type="SUPFAM" id="SSF52402">
    <property type="entry name" value="Adenine nucleotide alpha hydrolases-like"/>
    <property type="match status" value="1"/>
</dbReference>
<dbReference type="EMBL" id="QUNG01000011">
    <property type="protein sequence ID" value="REG82004.1"/>
    <property type="molecule type" value="Genomic_DNA"/>
</dbReference>
<dbReference type="InterPro" id="IPR014730">
    <property type="entry name" value="ETF_a/b_N"/>
</dbReference>
<reference evidence="10 11" key="1">
    <citation type="submission" date="2018-08" db="EMBL/GenBank/DDBJ databases">
        <title>Genomic Encyclopedia of Type Strains, Phase III (KMG-III): the genomes of soil and plant-associated and newly described type strains.</title>
        <authorList>
            <person name="Whitman W."/>
        </authorList>
    </citation>
    <scope>NUCLEOTIDE SEQUENCE [LARGE SCALE GENOMIC DNA]</scope>
    <source>
        <strain evidence="10 11">CECT 7375</strain>
    </source>
</reference>
<dbReference type="GO" id="GO:0009055">
    <property type="term" value="F:electron transfer activity"/>
    <property type="evidence" value="ECO:0007669"/>
    <property type="project" value="InterPro"/>
</dbReference>
<dbReference type="CDD" id="cd01714">
    <property type="entry name" value="ETF_beta"/>
    <property type="match status" value="1"/>
</dbReference>
<dbReference type="InterPro" id="IPR014729">
    <property type="entry name" value="Rossmann-like_a/b/a_fold"/>
</dbReference>
<proteinExistence type="inferred from homology"/>
<evidence type="ECO:0000256" key="8">
    <source>
        <dbReference type="ARBA" id="ARBA00049933"/>
    </source>
</evidence>
<dbReference type="AlphaFoldDB" id="A0A3E0DIX5"/>
<keyword evidence="11" id="KW-1185">Reference proteome</keyword>
<dbReference type="FunFam" id="3.40.50.620:FF:000011">
    <property type="entry name" value="Electron transfer flavoprotein subunit beta"/>
    <property type="match status" value="1"/>
</dbReference>
<comment type="cofactor">
    <cofactor evidence="8">
        <name>AMP</name>
        <dbReference type="ChEBI" id="CHEBI:456215"/>
    </cofactor>
</comment>
<dbReference type="InterPro" id="IPR033948">
    <property type="entry name" value="ETF_beta_N"/>
</dbReference>
<evidence type="ECO:0000256" key="5">
    <source>
        <dbReference type="ARBA" id="ARBA00022982"/>
    </source>
</evidence>
<keyword evidence="5" id="KW-0249">Electron transport</keyword>
<evidence type="ECO:0000313" key="10">
    <source>
        <dbReference type="EMBL" id="REG82004.1"/>
    </source>
</evidence>
<dbReference type="PANTHER" id="PTHR21294">
    <property type="entry name" value="ELECTRON TRANSFER FLAVOPROTEIN BETA-SUBUNIT"/>
    <property type="match status" value="1"/>
</dbReference>
<evidence type="ECO:0000256" key="1">
    <source>
        <dbReference type="ARBA" id="ARBA00007557"/>
    </source>
</evidence>
<name>A0A3E0DIX5_9GAMM</name>
<keyword evidence="4" id="KW-0813">Transport</keyword>